<keyword evidence="4" id="KW-0158">Chromosome</keyword>
<keyword evidence="5" id="KW-0175">Coiled coil</keyword>
<protein>
    <submittedName>
        <fullName evidence="8">Uncharacterized protein</fullName>
    </submittedName>
</protein>
<name>A0A3N4KCZ7_9PEZI</name>
<evidence type="ECO:0000256" key="1">
    <source>
        <dbReference type="ARBA" id="ARBA00004123"/>
    </source>
</evidence>
<evidence type="ECO:0000256" key="2">
    <source>
        <dbReference type="ARBA" id="ARBA00004584"/>
    </source>
</evidence>
<evidence type="ECO:0000256" key="6">
    <source>
        <dbReference type="ARBA" id="ARBA00023242"/>
    </source>
</evidence>
<gene>
    <name evidence="8" type="ORF">P167DRAFT_539295</name>
</gene>
<evidence type="ECO:0000256" key="7">
    <source>
        <dbReference type="ARBA" id="ARBA00023328"/>
    </source>
</evidence>
<dbReference type="InterPro" id="IPR020993">
    <property type="entry name" value="Centromere_CenpK"/>
</dbReference>
<evidence type="ECO:0000256" key="5">
    <source>
        <dbReference type="ARBA" id="ARBA00023054"/>
    </source>
</evidence>
<sequence length="63" mass="7169">MARDFMEVLESLMNASLENDPYIPMKQDTAIVRFLVRAKVAAFHPKDARRLRLVDFGSSVEDG</sequence>
<dbReference type="EMBL" id="ML119164">
    <property type="protein sequence ID" value="RPB08360.1"/>
    <property type="molecule type" value="Genomic_DNA"/>
</dbReference>
<organism evidence="8 9">
    <name type="scientific">Morchella conica CCBAS932</name>
    <dbReference type="NCBI Taxonomy" id="1392247"/>
    <lineage>
        <taxon>Eukaryota</taxon>
        <taxon>Fungi</taxon>
        <taxon>Dikarya</taxon>
        <taxon>Ascomycota</taxon>
        <taxon>Pezizomycotina</taxon>
        <taxon>Pezizomycetes</taxon>
        <taxon>Pezizales</taxon>
        <taxon>Morchellaceae</taxon>
        <taxon>Morchella</taxon>
    </lineage>
</organism>
<dbReference type="PANTHER" id="PTHR14401:SF6">
    <property type="entry name" value="CENTROMERE PROTEIN K"/>
    <property type="match status" value="1"/>
</dbReference>
<evidence type="ECO:0000313" key="9">
    <source>
        <dbReference type="Proteomes" id="UP000277580"/>
    </source>
</evidence>
<keyword evidence="7" id="KW-0137">Centromere</keyword>
<keyword evidence="6" id="KW-0539">Nucleus</keyword>
<accession>A0A3N4KCZ7</accession>
<evidence type="ECO:0000256" key="3">
    <source>
        <dbReference type="ARBA" id="ARBA00005795"/>
    </source>
</evidence>
<dbReference type="GO" id="GO:0005634">
    <property type="term" value="C:nucleus"/>
    <property type="evidence" value="ECO:0007669"/>
    <property type="project" value="UniProtKB-SubCell"/>
</dbReference>
<dbReference type="OrthoDB" id="9445768at2759"/>
<evidence type="ECO:0000256" key="4">
    <source>
        <dbReference type="ARBA" id="ARBA00022454"/>
    </source>
</evidence>
<dbReference type="AlphaFoldDB" id="A0A3N4KCZ7"/>
<dbReference type="Proteomes" id="UP000277580">
    <property type="component" value="Unassembled WGS sequence"/>
</dbReference>
<evidence type="ECO:0000313" key="8">
    <source>
        <dbReference type="EMBL" id="RPB08360.1"/>
    </source>
</evidence>
<keyword evidence="9" id="KW-1185">Reference proteome</keyword>
<dbReference type="InParanoid" id="A0A3N4KCZ7"/>
<comment type="subcellular location">
    <subcellularLocation>
        <location evidence="2">Chromosome</location>
        <location evidence="2">Centromere</location>
    </subcellularLocation>
    <subcellularLocation>
        <location evidence="1">Nucleus</location>
    </subcellularLocation>
</comment>
<comment type="similarity">
    <text evidence="3">Belongs to the CENP-K/MCM22 family.</text>
</comment>
<reference evidence="8 9" key="1">
    <citation type="journal article" date="2018" name="Nat. Ecol. Evol.">
        <title>Pezizomycetes genomes reveal the molecular basis of ectomycorrhizal truffle lifestyle.</title>
        <authorList>
            <person name="Murat C."/>
            <person name="Payen T."/>
            <person name="Noel B."/>
            <person name="Kuo A."/>
            <person name="Morin E."/>
            <person name="Chen J."/>
            <person name="Kohler A."/>
            <person name="Krizsan K."/>
            <person name="Balestrini R."/>
            <person name="Da Silva C."/>
            <person name="Montanini B."/>
            <person name="Hainaut M."/>
            <person name="Levati E."/>
            <person name="Barry K.W."/>
            <person name="Belfiori B."/>
            <person name="Cichocki N."/>
            <person name="Clum A."/>
            <person name="Dockter R.B."/>
            <person name="Fauchery L."/>
            <person name="Guy J."/>
            <person name="Iotti M."/>
            <person name="Le Tacon F."/>
            <person name="Lindquist E.A."/>
            <person name="Lipzen A."/>
            <person name="Malagnac F."/>
            <person name="Mello A."/>
            <person name="Molinier V."/>
            <person name="Miyauchi S."/>
            <person name="Poulain J."/>
            <person name="Riccioni C."/>
            <person name="Rubini A."/>
            <person name="Sitrit Y."/>
            <person name="Splivallo R."/>
            <person name="Traeger S."/>
            <person name="Wang M."/>
            <person name="Zifcakova L."/>
            <person name="Wipf D."/>
            <person name="Zambonelli A."/>
            <person name="Paolocci F."/>
            <person name="Nowrousian M."/>
            <person name="Ottonello S."/>
            <person name="Baldrian P."/>
            <person name="Spatafora J.W."/>
            <person name="Henrissat B."/>
            <person name="Nagy L.G."/>
            <person name="Aury J.M."/>
            <person name="Wincker P."/>
            <person name="Grigoriev I.V."/>
            <person name="Bonfante P."/>
            <person name="Martin F.M."/>
        </authorList>
    </citation>
    <scope>NUCLEOTIDE SEQUENCE [LARGE SCALE GENOMIC DNA]</scope>
    <source>
        <strain evidence="8 9">CCBAS932</strain>
    </source>
</reference>
<proteinExistence type="inferred from homology"/>
<dbReference type="GO" id="GO:0000775">
    <property type="term" value="C:chromosome, centromeric region"/>
    <property type="evidence" value="ECO:0007669"/>
    <property type="project" value="UniProtKB-SubCell"/>
</dbReference>
<dbReference type="GO" id="GO:0000070">
    <property type="term" value="P:mitotic sister chromatid segregation"/>
    <property type="evidence" value="ECO:0007669"/>
    <property type="project" value="TreeGrafter"/>
</dbReference>
<dbReference type="Pfam" id="PF11802">
    <property type="entry name" value="CENP-K"/>
    <property type="match status" value="1"/>
</dbReference>
<dbReference type="PANTHER" id="PTHR14401">
    <property type="entry name" value="CENTROMERE PROTEIN K"/>
    <property type="match status" value="1"/>
</dbReference>
<dbReference type="GO" id="GO:0051382">
    <property type="term" value="P:kinetochore assembly"/>
    <property type="evidence" value="ECO:0007669"/>
    <property type="project" value="InterPro"/>
</dbReference>